<evidence type="ECO:0000313" key="2">
    <source>
        <dbReference type="EMBL" id="KAE9345293.1"/>
    </source>
</evidence>
<sequence>MVTLYCILTSTFCPLASSIVLEISVTGAFCAQDWTLEVKELPAIHDVIATSIERGF</sequence>
<dbReference type="EMBL" id="QXFY01000406">
    <property type="protein sequence ID" value="KAE9345293.1"/>
    <property type="molecule type" value="Genomic_DNA"/>
</dbReference>
<accession>A0A6G0RZG1</accession>
<reference evidence="2 3" key="1">
    <citation type="submission" date="2018-09" db="EMBL/GenBank/DDBJ databases">
        <title>Genomic investigation of the strawberry pathogen Phytophthora fragariae indicates pathogenicity is determined by transcriptional variation in three key races.</title>
        <authorList>
            <person name="Adams T.M."/>
            <person name="Armitage A.D."/>
            <person name="Sobczyk M.K."/>
            <person name="Bates H.J."/>
            <person name="Dunwell J.M."/>
            <person name="Nellist C.F."/>
            <person name="Harrison R.J."/>
        </authorList>
    </citation>
    <scope>NUCLEOTIDE SEQUENCE [LARGE SCALE GENOMIC DNA]</scope>
    <source>
        <strain evidence="2 3">NOV-77</strain>
    </source>
</reference>
<keyword evidence="1" id="KW-0732">Signal</keyword>
<name>A0A6G0RZG1_9STRA</name>
<feature type="chain" id="PRO_5026091813" evidence="1">
    <location>
        <begin position="19"/>
        <end position="56"/>
    </location>
</feature>
<dbReference type="Proteomes" id="UP000486351">
    <property type="component" value="Unassembled WGS sequence"/>
</dbReference>
<gene>
    <name evidence="2" type="ORF">PF008_g8814</name>
</gene>
<dbReference type="AlphaFoldDB" id="A0A6G0RZG1"/>
<proteinExistence type="predicted"/>
<comment type="caution">
    <text evidence="2">The sequence shown here is derived from an EMBL/GenBank/DDBJ whole genome shotgun (WGS) entry which is preliminary data.</text>
</comment>
<feature type="signal peptide" evidence="1">
    <location>
        <begin position="1"/>
        <end position="18"/>
    </location>
</feature>
<evidence type="ECO:0000256" key="1">
    <source>
        <dbReference type="SAM" id="SignalP"/>
    </source>
</evidence>
<evidence type="ECO:0000313" key="3">
    <source>
        <dbReference type="Proteomes" id="UP000486351"/>
    </source>
</evidence>
<protein>
    <submittedName>
        <fullName evidence="2">Uncharacterized protein</fullName>
    </submittedName>
</protein>
<organism evidence="2 3">
    <name type="scientific">Phytophthora fragariae</name>
    <dbReference type="NCBI Taxonomy" id="53985"/>
    <lineage>
        <taxon>Eukaryota</taxon>
        <taxon>Sar</taxon>
        <taxon>Stramenopiles</taxon>
        <taxon>Oomycota</taxon>
        <taxon>Peronosporomycetes</taxon>
        <taxon>Peronosporales</taxon>
        <taxon>Peronosporaceae</taxon>
        <taxon>Phytophthora</taxon>
    </lineage>
</organism>